<dbReference type="InterPro" id="IPR038706">
    <property type="entry name" value="Type_VI_SciN-like_sf"/>
</dbReference>
<dbReference type="PROSITE" id="PS51257">
    <property type="entry name" value="PROKAR_LIPOPROTEIN"/>
    <property type="match status" value="1"/>
</dbReference>
<dbReference type="PANTHER" id="PTHR37625:SF4">
    <property type="entry name" value="OUTER MEMBRANE LIPOPROTEIN"/>
    <property type="match status" value="1"/>
</dbReference>
<organism evidence="1 2">
    <name type="scientific">Salinicola rhizosphaerae</name>
    <dbReference type="NCBI Taxonomy" id="1443141"/>
    <lineage>
        <taxon>Bacteria</taxon>
        <taxon>Pseudomonadati</taxon>
        <taxon>Pseudomonadota</taxon>
        <taxon>Gammaproteobacteria</taxon>
        <taxon>Oceanospirillales</taxon>
        <taxon>Halomonadaceae</taxon>
        <taxon>Salinicola</taxon>
    </lineage>
</organism>
<name>A0ABQ3E1J3_9GAMM</name>
<comment type="caution">
    <text evidence="1">The sequence shown here is derived from an EMBL/GenBank/DDBJ whole genome shotgun (WGS) entry which is preliminary data.</text>
</comment>
<dbReference type="Proteomes" id="UP000646745">
    <property type="component" value="Unassembled WGS sequence"/>
</dbReference>
<dbReference type="PANTHER" id="PTHR37625">
    <property type="entry name" value="OUTER MEMBRANE LIPOPROTEIN-RELATED"/>
    <property type="match status" value="1"/>
</dbReference>
<proteinExistence type="predicted"/>
<protein>
    <recommendedName>
        <fullName evidence="3">Type VI secretion system lipoprotein TssJ</fullName>
    </recommendedName>
</protein>
<dbReference type="EMBL" id="BMZI01000005">
    <property type="protein sequence ID" value="GHB23351.1"/>
    <property type="molecule type" value="Genomic_DNA"/>
</dbReference>
<evidence type="ECO:0000313" key="1">
    <source>
        <dbReference type="EMBL" id="GHB23351.1"/>
    </source>
</evidence>
<dbReference type="InterPro" id="IPR017734">
    <property type="entry name" value="T6SS_SciN"/>
</dbReference>
<accession>A0ABQ3E1J3</accession>
<gene>
    <name evidence="1" type="ORF">GCM10009038_22670</name>
</gene>
<dbReference type="Pfam" id="PF12790">
    <property type="entry name" value="T6SS-SciN"/>
    <property type="match status" value="1"/>
</dbReference>
<reference evidence="2" key="1">
    <citation type="journal article" date="2019" name="Int. J. Syst. Evol. Microbiol.">
        <title>The Global Catalogue of Microorganisms (GCM) 10K type strain sequencing project: providing services to taxonomists for standard genome sequencing and annotation.</title>
        <authorList>
            <consortium name="The Broad Institute Genomics Platform"/>
            <consortium name="The Broad Institute Genome Sequencing Center for Infectious Disease"/>
            <person name="Wu L."/>
            <person name="Ma J."/>
        </authorList>
    </citation>
    <scope>NUCLEOTIDE SEQUENCE [LARGE SCALE GENOMIC DNA]</scope>
    <source>
        <strain evidence="2">KCTC 32998</strain>
    </source>
</reference>
<dbReference type="NCBIfam" id="TIGR03352">
    <property type="entry name" value="VI_chp_3"/>
    <property type="match status" value="1"/>
</dbReference>
<keyword evidence="2" id="KW-1185">Reference proteome</keyword>
<sequence>MKASVRDLGIVFQVSVVLVSMVLMSTLAGCGVADRVGNRFGDTWAGDIFGNQERVRVTIDSDAEVNPDVDGKPLSVVVRIYQLSERAPFATASPRQLWGDEKAVLGNSLISQREITLLPDQQKVDVAALDPKAQFVGVAAFFRNTASDQWQALFAADELRNDGLLSASEGVRLHLVDDRIEVERGENLLTQSVAP</sequence>
<dbReference type="Gene3D" id="2.60.40.4150">
    <property type="entry name" value="Type VI secretion system, lipoprotein SciN"/>
    <property type="match status" value="1"/>
</dbReference>
<evidence type="ECO:0008006" key="3">
    <source>
        <dbReference type="Google" id="ProtNLM"/>
    </source>
</evidence>
<evidence type="ECO:0000313" key="2">
    <source>
        <dbReference type="Proteomes" id="UP000646745"/>
    </source>
</evidence>